<keyword evidence="2" id="KW-1185">Reference proteome</keyword>
<evidence type="ECO:0000313" key="1">
    <source>
        <dbReference type="EMBL" id="KAH0595056.1"/>
    </source>
</evidence>
<protein>
    <submittedName>
        <fullName evidence="1">Uncharacterized protein</fullName>
    </submittedName>
</protein>
<name>A0A9P8M7N9_9HYPO</name>
<dbReference type="Proteomes" id="UP000764110">
    <property type="component" value="Unassembled WGS sequence"/>
</dbReference>
<comment type="caution">
    <text evidence="1">The sequence shown here is derived from an EMBL/GenBank/DDBJ whole genome shotgun (WGS) entry which is preliminary data.</text>
</comment>
<dbReference type="AlphaFoldDB" id="A0A9P8M7N9"/>
<evidence type="ECO:0000313" key="2">
    <source>
        <dbReference type="Proteomes" id="UP000764110"/>
    </source>
</evidence>
<proteinExistence type="predicted"/>
<gene>
    <name evidence="1" type="ORF">MHUMG1_07356</name>
</gene>
<organism evidence="1 2">
    <name type="scientific">Metarhizium humberi</name>
    <dbReference type="NCBI Taxonomy" id="2596975"/>
    <lineage>
        <taxon>Eukaryota</taxon>
        <taxon>Fungi</taxon>
        <taxon>Dikarya</taxon>
        <taxon>Ascomycota</taxon>
        <taxon>Pezizomycotina</taxon>
        <taxon>Sordariomycetes</taxon>
        <taxon>Hypocreomycetidae</taxon>
        <taxon>Hypocreales</taxon>
        <taxon>Clavicipitaceae</taxon>
        <taxon>Metarhizium</taxon>
    </lineage>
</organism>
<reference evidence="1 2" key="1">
    <citation type="submission" date="2020-07" db="EMBL/GenBank/DDBJ databases">
        <title>Metarhizium humberi genome.</title>
        <authorList>
            <person name="Lysoe E."/>
        </authorList>
    </citation>
    <scope>NUCLEOTIDE SEQUENCE [LARGE SCALE GENOMIC DNA]</scope>
    <source>
        <strain evidence="1 2">ESALQ1638</strain>
    </source>
</reference>
<dbReference type="EMBL" id="JACEFI010000014">
    <property type="protein sequence ID" value="KAH0595056.1"/>
    <property type="molecule type" value="Genomic_DNA"/>
</dbReference>
<sequence>MLGVASRGAGLFNIPPVPPPAVAEEDERVWNRTMQVAREINVTCEVHECLVFEMVCASRHVALRPVRATKRRKASDIVARRHFPFNGRLQDQAGKAVFVKREAQNCAMRMQRSGPGDSLDTLAVSRPVDTAMPRKRKASWHSWATMMN</sequence>
<accession>A0A9P8M7N9</accession>